<gene>
    <name evidence="2" type="ORF">Tci_046153</name>
</gene>
<dbReference type="CDD" id="cd09272">
    <property type="entry name" value="RNase_HI_RT_Ty1"/>
    <property type="match status" value="1"/>
</dbReference>
<sequence length="508" mass="57149">MSRLSGSKRKSVKNDLKNLLLSEAYKQMYVPLSEEIRNGAIEAGTRFSLQLFASSTSSLIAYSDVDLAGCPFTRRTTSGYCVFLGDNLLLSWSSKRQHTISRSSAEVEYQGVVNAVAETAWSMFLSQRKYAMELLKRAHVIFCNFFRTPVDTKSKPGPDGDPVSDPTLYRSLTGGLQYLTFTRLDISYAVQQICLHMHDPREPHLAALKRILQYVGGRLMEQGWLRLLMKVLLDWDRFQEAAGLDTRTGQFEAPNSYVGGAEVTASSSGEVNKDSSVSTKECKIDEATRVACESFDAAMNEIMYQLGNREDVNDTVNIAKEVVLLFKSALITFASLLTNEACKLKFKSTKQVYQHVFKKNDASTSATKKKSKTTRQMKSTSNPFDAHKKVENDDELGANGGIFNTVDNVANHPYVATSSLRMNRERVGLVKGKNKEITWIIKRVRATWRRFTTKQQVSWHLRADVEKGERACMSVGNMIRMITHMMSELVDVQVTEGMTMLDKIQHNL</sequence>
<evidence type="ECO:0000313" key="2">
    <source>
        <dbReference type="EMBL" id="GEU74175.1"/>
    </source>
</evidence>
<proteinExistence type="predicted"/>
<dbReference type="AlphaFoldDB" id="A0A6L2MPE3"/>
<dbReference type="EMBL" id="BKCJ010006835">
    <property type="protein sequence ID" value="GEU74175.1"/>
    <property type="molecule type" value="Genomic_DNA"/>
</dbReference>
<accession>A0A6L2MPE3</accession>
<evidence type="ECO:0000256" key="1">
    <source>
        <dbReference type="SAM" id="MobiDB-lite"/>
    </source>
</evidence>
<dbReference type="PANTHER" id="PTHR11439">
    <property type="entry name" value="GAG-POL-RELATED RETROTRANSPOSON"/>
    <property type="match status" value="1"/>
</dbReference>
<dbReference type="PANTHER" id="PTHR11439:SF524">
    <property type="entry name" value="RNA-DIRECTED DNA POLYMERASE, PROTEIN KINASE RLK-PELLE-DLSV FAMILY"/>
    <property type="match status" value="1"/>
</dbReference>
<feature type="region of interest" description="Disordered" evidence="1">
    <location>
        <begin position="363"/>
        <end position="388"/>
    </location>
</feature>
<reference evidence="2" key="1">
    <citation type="journal article" date="2019" name="Sci. Rep.">
        <title>Draft genome of Tanacetum cinerariifolium, the natural source of mosquito coil.</title>
        <authorList>
            <person name="Yamashiro T."/>
            <person name="Shiraishi A."/>
            <person name="Satake H."/>
            <person name="Nakayama K."/>
        </authorList>
    </citation>
    <scope>NUCLEOTIDE SEQUENCE</scope>
</reference>
<protein>
    <submittedName>
        <fullName evidence="2">Ribonuclease H-like domain-containing protein</fullName>
    </submittedName>
</protein>
<name>A0A6L2MPE3_TANCI</name>
<comment type="caution">
    <text evidence="2">The sequence shown here is derived from an EMBL/GenBank/DDBJ whole genome shotgun (WGS) entry which is preliminary data.</text>
</comment>
<organism evidence="2">
    <name type="scientific">Tanacetum cinerariifolium</name>
    <name type="common">Dalmatian daisy</name>
    <name type="synonym">Chrysanthemum cinerariifolium</name>
    <dbReference type="NCBI Taxonomy" id="118510"/>
    <lineage>
        <taxon>Eukaryota</taxon>
        <taxon>Viridiplantae</taxon>
        <taxon>Streptophyta</taxon>
        <taxon>Embryophyta</taxon>
        <taxon>Tracheophyta</taxon>
        <taxon>Spermatophyta</taxon>
        <taxon>Magnoliopsida</taxon>
        <taxon>eudicotyledons</taxon>
        <taxon>Gunneridae</taxon>
        <taxon>Pentapetalae</taxon>
        <taxon>asterids</taxon>
        <taxon>campanulids</taxon>
        <taxon>Asterales</taxon>
        <taxon>Asteraceae</taxon>
        <taxon>Asteroideae</taxon>
        <taxon>Anthemideae</taxon>
        <taxon>Anthemidinae</taxon>
        <taxon>Tanacetum</taxon>
    </lineage>
</organism>